<accession>A0AAC9BH47</accession>
<evidence type="ECO:0000313" key="2">
    <source>
        <dbReference type="EMBL" id="ANH72640.1"/>
    </source>
</evidence>
<feature type="domain" description="KAP NTPase" evidence="1">
    <location>
        <begin position="3"/>
        <end position="150"/>
    </location>
</feature>
<dbReference type="PANTHER" id="PTHR22674:SF6">
    <property type="entry name" value="NTPASE KAP FAMILY P-LOOP DOMAIN-CONTAINING PROTEIN 1"/>
    <property type="match status" value="1"/>
</dbReference>
<sequence>MPALKKALSSVLLEQKKRVLVVIDDIDRLAPEEVRQLFTVIKALADFPYVTYLLAFDREVAATAISEQTGLPGDRYIEKIIQVPFELPRVDHSTLLQALFVRLDAVMAPTPEGRFDSHYWTNVFYSGLHRLFTVPRDIVRLTNALSVTYPAVVGEVNPVDFIAIECLRVFLPAVYDVIRTSPEQFCGYKAIGNGDDKARAIAFHDSWLQKVPEDLRTSTQELMHRLFPRLESVWSNMHYSGDSLQRWRAELRVCVADIFPAYFRLSLPVGTVTRADIDALLSAAADPVAFASVLRGALAQKTARGTSKARALLERLMDHVPDELDASAAEPVVTALFDMGDELLVRTDRIPGEFDFGNESRVTRVVYHLLKKVDKADRCRVVSTALTKGRALRCGQRLVGSLVGEVEKEAKGEGGPALVRAEDVDGMKSAWMSRVEVLASEPTFIDHPSLASLLSGWCHWGGDAQARAWWATASSTDEGLIKLIVAFQSESTSHGFGDRAVSVHLRVNPKGVAPYGDVQVMGARLQTLLDAGQVPEVYLPAVRQFVLECERMKAGKDPDSFDFDN</sequence>
<dbReference type="Proteomes" id="UP000077927">
    <property type="component" value="Chromosome 1"/>
</dbReference>
<dbReference type="RefSeq" id="WP_209444361.1">
    <property type="nucleotide sequence ID" value="NZ_CP012605.1"/>
</dbReference>
<gene>
    <name evidence="2" type="ORF">ACS15_0009</name>
</gene>
<dbReference type="KEGG" id="rin:ACS15_0009"/>
<dbReference type="InterPro" id="IPR011646">
    <property type="entry name" value="KAP_P-loop"/>
</dbReference>
<proteinExistence type="predicted"/>
<dbReference type="Pfam" id="PF07693">
    <property type="entry name" value="KAP_NTPase"/>
    <property type="match status" value="1"/>
</dbReference>
<evidence type="ECO:0000259" key="1">
    <source>
        <dbReference type="Pfam" id="PF07693"/>
    </source>
</evidence>
<name>A0AAC9BH47_9RALS</name>
<evidence type="ECO:0000313" key="3">
    <source>
        <dbReference type="Proteomes" id="UP000077927"/>
    </source>
</evidence>
<dbReference type="AlphaFoldDB" id="A0AAC9BH47"/>
<dbReference type="PANTHER" id="PTHR22674">
    <property type="entry name" value="NTPASE, KAP FAMILY P-LOOP DOMAIN-CONTAINING 1"/>
    <property type="match status" value="1"/>
</dbReference>
<dbReference type="InterPro" id="IPR052754">
    <property type="entry name" value="NTPase_KAP_P-loop"/>
</dbReference>
<protein>
    <submittedName>
        <fullName evidence="2">KAP family P-loop domain protein</fullName>
    </submittedName>
</protein>
<dbReference type="EMBL" id="CP012605">
    <property type="protein sequence ID" value="ANH72640.1"/>
    <property type="molecule type" value="Genomic_DNA"/>
</dbReference>
<organism evidence="2 3">
    <name type="scientific">Ralstonia insidiosa</name>
    <dbReference type="NCBI Taxonomy" id="190721"/>
    <lineage>
        <taxon>Bacteria</taxon>
        <taxon>Pseudomonadati</taxon>
        <taxon>Pseudomonadota</taxon>
        <taxon>Betaproteobacteria</taxon>
        <taxon>Burkholderiales</taxon>
        <taxon>Burkholderiaceae</taxon>
        <taxon>Ralstonia</taxon>
    </lineage>
</organism>
<reference evidence="2 3" key="1">
    <citation type="submission" date="2015-09" db="EMBL/GenBank/DDBJ databases">
        <authorList>
            <person name="Xu Y."/>
            <person name="Nagy A."/>
            <person name="Liu N.T."/>
            <person name="Nou X."/>
        </authorList>
    </citation>
    <scope>NUCLEOTIDE SEQUENCE [LARGE SCALE GENOMIC DNA]</scope>
    <source>
        <strain evidence="2 3">FC1138</strain>
    </source>
</reference>